<feature type="compositionally biased region" description="Low complexity" evidence="1">
    <location>
        <begin position="440"/>
        <end position="453"/>
    </location>
</feature>
<dbReference type="RefSeq" id="WP_247378771.1">
    <property type="nucleotide sequence ID" value="NZ_JALLGV010000005.1"/>
</dbReference>
<keyword evidence="2" id="KW-1133">Transmembrane helix</keyword>
<name>A0ABD6CFV1_9EURY</name>
<evidence type="ECO:0000256" key="2">
    <source>
        <dbReference type="SAM" id="Phobius"/>
    </source>
</evidence>
<feature type="domain" description="DUF7827" evidence="3">
    <location>
        <begin position="58"/>
        <end position="170"/>
    </location>
</feature>
<accession>A0ABD6CFV1</accession>
<dbReference type="EMBL" id="JBHUDJ010000014">
    <property type="protein sequence ID" value="MFD1589123.1"/>
    <property type="molecule type" value="Genomic_DNA"/>
</dbReference>
<comment type="caution">
    <text evidence="4">The sequence shown here is derived from an EMBL/GenBank/DDBJ whole genome shotgun (WGS) entry which is preliminary data.</text>
</comment>
<dbReference type="Proteomes" id="UP001597119">
    <property type="component" value="Unassembled WGS sequence"/>
</dbReference>
<evidence type="ECO:0000259" key="3">
    <source>
        <dbReference type="Pfam" id="PF25162"/>
    </source>
</evidence>
<dbReference type="NCBIfam" id="NF045517">
    <property type="entry name" value="halo_surf_dom"/>
    <property type="match status" value="1"/>
</dbReference>
<sequence length="548" mass="58116">MTETNLTPALVSLLLLSLVATSSPAVGAAPGQHDGEAVSQTLQTDGTAPAATSPVALSAASEASFAEGTVRETVGDRATINITIGHGESGRLIAGTADKGYRAVIKFDDDDFDGEVSLRMNTYLAGNHTGSGERQAWSAEAGDDVERVNLTTEPLDEPIEPATYDLKVRTDGELQDIDLLVLSEPSVSSLAFGTAPGEQFGESRKEMNLTETDSVAMGDVLVATVHTQGVFGILDAQPGEDDTERFRSLVQSPNTSFSLELDKENWAREPPEVAIGRSFENDAFHVIPAPENDTVYVTMDPDALEFTDGRATVRADDRYEATFELDEDSQVISSDERVKATVQFTERSVTIEAGEEDQLRLPPTSNATVNGTTTVAPGTILNFRVRENEMFSQSIETTVQANRTFALPLNLSEVLPGANVSVSAYNYDAEARGYVRDPWTEPSEPTTPVSEPPLATTVEPTPTEADERTTNTTARPTTTENTPTTEETDASAGASTTETVTASPAAASNEPAGTTAQATTAEGPGFTGAVAGIALVGFALLVTRRREN</sequence>
<keyword evidence="2" id="KW-0472">Membrane</keyword>
<reference evidence="4 5" key="1">
    <citation type="journal article" date="2019" name="Int. J. Syst. Evol. Microbiol.">
        <title>The Global Catalogue of Microorganisms (GCM) 10K type strain sequencing project: providing services to taxonomists for standard genome sequencing and annotation.</title>
        <authorList>
            <consortium name="The Broad Institute Genomics Platform"/>
            <consortium name="The Broad Institute Genome Sequencing Center for Infectious Disease"/>
            <person name="Wu L."/>
            <person name="Ma J."/>
        </authorList>
    </citation>
    <scope>NUCLEOTIDE SEQUENCE [LARGE SCALE GENOMIC DNA]</scope>
    <source>
        <strain evidence="4 5">CGMCC 1.12125</strain>
    </source>
</reference>
<dbReference type="InterPro" id="IPR057149">
    <property type="entry name" value="DUF7827"/>
</dbReference>
<feature type="compositionally biased region" description="Low complexity" evidence="1">
    <location>
        <begin position="470"/>
        <end position="485"/>
    </location>
</feature>
<dbReference type="AlphaFoldDB" id="A0ABD6CFV1"/>
<dbReference type="Pfam" id="PF25162">
    <property type="entry name" value="DUF7827"/>
    <property type="match status" value="1"/>
</dbReference>
<protein>
    <submittedName>
        <fullName evidence="4">BGTF surface domain-containing protein</fullName>
    </submittedName>
</protein>
<evidence type="ECO:0000256" key="1">
    <source>
        <dbReference type="SAM" id="MobiDB-lite"/>
    </source>
</evidence>
<keyword evidence="5" id="KW-1185">Reference proteome</keyword>
<feature type="region of interest" description="Disordered" evidence="1">
    <location>
        <begin position="25"/>
        <end position="49"/>
    </location>
</feature>
<feature type="region of interest" description="Disordered" evidence="1">
    <location>
        <begin position="436"/>
        <end position="520"/>
    </location>
</feature>
<feature type="compositionally biased region" description="Polar residues" evidence="1">
    <location>
        <begin position="493"/>
        <end position="502"/>
    </location>
</feature>
<evidence type="ECO:0000313" key="5">
    <source>
        <dbReference type="Proteomes" id="UP001597119"/>
    </source>
</evidence>
<evidence type="ECO:0000313" key="4">
    <source>
        <dbReference type="EMBL" id="MFD1589123.1"/>
    </source>
</evidence>
<gene>
    <name evidence="4" type="ORF">ACFR9U_19260</name>
</gene>
<organism evidence="4 5">
    <name type="scientific">Halorientalis brevis</name>
    <dbReference type="NCBI Taxonomy" id="1126241"/>
    <lineage>
        <taxon>Archaea</taxon>
        <taxon>Methanobacteriati</taxon>
        <taxon>Methanobacteriota</taxon>
        <taxon>Stenosarchaea group</taxon>
        <taxon>Halobacteria</taxon>
        <taxon>Halobacteriales</taxon>
        <taxon>Haloarculaceae</taxon>
        <taxon>Halorientalis</taxon>
    </lineage>
</organism>
<keyword evidence="2" id="KW-0812">Transmembrane</keyword>
<feature type="transmembrane region" description="Helical" evidence="2">
    <location>
        <begin position="525"/>
        <end position="543"/>
    </location>
</feature>
<proteinExistence type="predicted"/>
<feature type="compositionally biased region" description="Low complexity" evidence="1">
    <location>
        <begin position="510"/>
        <end position="520"/>
    </location>
</feature>